<feature type="transmembrane region" description="Helical" evidence="6">
    <location>
        <begin position="153"/>
        <end position="174"/>
    </location>
</feature>
<dbReference type="InterPro" id="IPR015867">
    <property type="entry name" value="N-reg_PII/ATP_PRibTrfase_C"/>
</dbReference>
<feature type="transmembrane region" description="Helical" evidence="6">
    <location>
        <begin position="58"/>
        <end position="78"/>
    </location>
</feature>
<dbReference type="PANTHER" id="PTHR33545">
    <property type="entry name" value="UPF0750 MEMBRANE PROTEIN YITT-RELATED"/>
    <property type="match status" value="1"/>
</dbReference>
<evidence type="ECO:0000256" key="4">
    <source>
        <dbReference type="ARBA" id="ARBA00022989"/>
    </source>
</evidence>
<comment type="subcellular location">
    <subcellularLocation>
        <location evidence="1">Cell membrane</location>
        <topology evidence="1">Multi-pass membrane protein</topology>
    </subcellularLocation>
</comment>
<evidence type="ECO:0000256" key="1">
    <source>
        <dbReference type="ARBA" id="ARBA00004651"/>
    </source>
</evidence>
<dbReference type="Pfam" id="PF10035">
    <property type="entry name" value="DUF2179"/>
    <property type="match status" value="1"/>
</dbReference>
<evidence type="ECO:0000256" key="2">
    <source>
        <dbReference type="ARBA" id="ARBA00022475"/>
    </source>
</evidence>
<dbReference type="EMBL" id="JACHFH010000004">
    <property type="protein sequence ID" value="MBB5335420.1"/>
    <property type="molecule type" value="Genomic_DNA"/>
</dbReference>
<comment type="caution">
    <text evidence="8">The sequence shown here is derived from an EMBL/GenBank/DDBJ whole genome shotgun (WGS) entry which is preliminary data.</text>
</comment>
<dbReference type="Proteomes" id="UP000559117">
    <property type="component" value="Unassembled WGS sequence"/>
</dbReference>
<sequence length="287" mass="31366">MENKKNIRKRQYIDCARKYILLFIGTIITAAGLELFLVPNNIIDGGIVGLSIMGSYVFNVPLGVFLTVLNIPFLYLGYRNMGKAFVIASVFSIISLSVWTAVLVPIPEVTETPFLAAVFGGIITGIGVGLIIRNGGSLDGTEMVAIILDKRTVFSVGEIVMFINIFILSGAGLIFGWDNAMYSLIAYFIIAKTIDVVIQGLEESYAVMIVTSNYDEVTDTLINELGRGVTLLHGEGGYSKEPRKILYCVVTRLEISKLKATVLNVDEMAFVTIYQVNDIIGGRLKKG</sequence>
<evidence type="ECO:0000256" key="5">
    <source>
        <dbReference type="ARBA" id="ARBA00023136"/>
    </source>
</evidence>
<dbReference type="RefSeq" id="WP_183859377.1">
    <property type="nucleotide sequence ID" value="NZ_JACHFH010000004.1"/>
</dbReference>
<keyword evidence="4 6" id="KW-1133">Transmembrane helix</keyword>
<feature type="transmembrane region" description="Helical" evidence="6">
    <location>
        <begin position="20"/>
        <end position="38"/>
    </location>
</feature>
<dbReference type="GO" id="GO:0005886">
    <property type="term" value="C:plasma membrane"/>
    <property type="evidence" value="ECO:0007669"/>
    <property type="project" value="UniProtKB-SubCell"/>
</dbReference>
<dbReference type="InterPro" id="IPR019264">
    <property type="entry name" value="DUF2179"/>
</dbReference>
<reference evidence="8 9" key="1">
    <citation type="submission" date="2020-08" db="EMBL/GenBank/DDBJ databases">
        <title>Genomic Encyclopedia of Type Strains, Phase IV (KMG-IV): sequencing the most valuable type-strain genomes for metagenomic binning, comparative biology and taxonomic classification.</title>
        <authorList>
            <person name="Goeker M."/>
        </authorList>
    </citation>
    <scope>NUCLEOTIDE SEQUENCE [LARGE SCALE GENOMIC DNA]</scope>
    <source>
        <strain evidence="8 9">DSM 24661</strain>
    </source>
</reference>
<dbReference type="InterPro" id="IPR051461">
    <property type="entry name" value="UPF0750_membrane"/>
</dbReference>
<organism evidence="8 9">
    <name type="scientific">Pectinatus brassicae</name>
    <dbReference type="NCBI Taxonomy" id="862415"/>
    <lineage>
        <taxon>Bacteria</taxon>
        <taxon>Bacillati</taxon>
        <taxon>Bacillota</taxon>
        <taxon>Negativicutes</taxon>
        <taxon>Selenomonadales</taxon>
        <taxon>Selenomonadaceae</taxon>
        <taxon>Pectinatus</taxon>
    </lineage>
</organism>
<accession>A0A840UGV6</accession>
<gene>
    <name evidence="8" type="ORF">HNR32_000541</name>
</gene>
<name>A0A840UGV6_9FIRM</name>
<dbReference type="CDD" id="cd16380">
    <property type="entry name" value="YitT_C"/>
    <property type="match status" value="1"/>
</dbReference>
<feature type="domain" description="DUF2179" evidence="7">
    <location>
        <begin position="227"/>
        <end position="281"/>
    </location>
</feature>
<evidence type="ECO:0000313" key="9">
    <source>
        <dbReference type="Proteomes" id="UP000559117"/>
    </source>
</evidence>
<keyword evidence="9" id="KW-1185">Reference proteome</keyword>
<evidence type="ECO:0000313" key="8">
    <source>
        <dbReference type="EMBL" id="MBB5335420.1"/>
    </source>
</evidence>
<dbReference type="Gene3D" id="3.30.70.120">
    <property type="match status" value="1"/>
</dbReference>
<dbReference type="InterPro" id="IPR003740">
    <property type="entry name" value="YitT"/>
</dbReference>
<evidence type="ECO:0000256" key="6">
    <source>
        <dbReference type="SAM" id="Phobius"/>
    </source>
</evidence>
<keyword evidence="3 6" id="KW-0812">Transmembrane</keyword>
<protein>
    <submittedName>
        <fullName evidence="8">Uncharacterized membrane-anchored protein YitT (DUF2179 family)</fullName>
    </submittedName>
</protein>
<dbReference type="PANTHER" id="PTHR33545:SF3">
    <property type="entry name" value="UPF0750 MEMBRANE PROTEIN YQFU"/>
    <property type="match status" value="1"/>
</dbReference>
<keyword evidence="2" id="KW-1003">Cell membrane</keyword>
<dbReference type="PIRSF" id="PIRSF006483">
    <property type="entry name" value="Membrane_protein_YitT"/>
    <property type="match status" value="1"/>
</dbReference>
<proteinExistence type="predicted"/>
<evidence type="ECO:0000259" key="7">
    <source>
        <dbReference type="Pfam" id="PF10035"/>
    </source>
</evidence>
<keyword evidence="5 6" id="KW-0472">Membrane</keyword>
<dbReference type="AlphaFoldDB" id="A0A840UGV6"/>
<feature type="transmembrane region" description="Helical" evidence="6">
    <location>
        <begin position="85"/>
        <end position="106"/>
    </location>
</feature>
<dbReference type="Pfam" id="PF02588">
    <property type="entry name" value="YitT_membrane"/>
    <property type="match status" value="1"/>
</dbReference>
<evidence type="ECO:0000256" key="3">
    <source>
        <dbReference type="ARBA" id="ARBA00022692"/>
    </source>
</evidence>
<feature type="transmembrane region" description="Helical" evidence="6">
    <location>
        <begin position="112"/>
        <end position="132"/>
    </location>
</feature>